<reference evidence="2 3" key="1">
    <citation type="submission" date="2020-07" db="EMBL/GenBank/DDBJ databases">
        <title>Pseudogemmobacter sp. nov., isolated from poultry manure in Taiwan.</title>
        <authorList>
            <person name="Lin S.-Y."/>
            <person name="Tang Y.-S."/>
            <person name="Young C.-C."/>
        </authorList>
    </citation>
    <scope>NUCLEOTIDE SEQUENCE [LARGE SCALE GENOMIC DNA]</scope>
    <source>
        <strain evidence="2 3">CC-YST710</strain>
    </source>
</reference>
<sequence length="356" mass="37249">MTSRRGFLASLLAVTALPCPGWADVGDPAFLAAARDGEGAHWLHGISATGESCFALPLPARGHAATAHPRRAEAVAFARRPGRFAMVLDCSRGSVRTRLTPPEGRQFNGHGAYSADGALLYTSEVIAEGSAGRIGVWEVAAGYRRIGEWPSGGIGPHEILRHSDDVLVIANGGIQTDPSDRSKLNLGQMQPSLSYISTGGELLEQVILPPGLAQNSIRHLALSRDGLVAFAMQWEGDPGEAVPQLGLHRRGGAVQLCTAEPGHDFAMKGYAGSVAISRAGDLIGITSPVGGVVMLFNAAGEPVAMHRRADICGLSAGAEGLIATDGQGVIWDCRAEGLRPLQSNSNLAWDNHLIAL</sequence>
<dbReference type="PIRSF" id="PIRSF028101">
    <property type="entry name" value="UCP028101"/>
    <property type="match status" value="1"/>
</dbReference>
<proteinExistence type="predicted"/>
<evidence type="ECO:0000313" key="2">
    <source>
        <dbReference type="EMBL" id="MCB5410384.1"/>
    </source>
</evidence>
<dbReference type="SUPFAM" id="SSF50969">
    <property type="entry name" value="YVTN repeat-like/Quinoprotein amine dehydrogenase"/>
    <property type="match status" value="1"/>
</dbReference>
<accession>A0ABS8CLX9</accession>
<evidence type="ECO:0000313" key="3">
    <source>
        <dbReference type="Proteomes" id="UP001198571"/>
    </source>
</evidence>
<name>A0ABS8CLX9_9RHOB</name>
<dbReference type="InterPro" id="IPR011044">
    <property type="entry name" value="Quino_amine_DH_bsu"/>
</dbReference>
<keyword evidence="3" id="KW-1185">Reference proteome</keyword>
<dbReference type="EMBL" id="JACDXX010000008">
    <property type="protein sequence ID" value="MCB5410384.1"/>
    <property type="molecule type" value="Genomic_DNA"/>
</dbReference>
<dbReference type="InterPro" id="IPR006311">
    <property type="entry name" value="TAT_signal"/>
</dbReference>
<dbReference type="InterPro" id="IPR008311">
    <property type="entry name" value="UCP028101"/>
</dbReference>
<feature type="chain" id="PRO_5047173950" evidence="1">
    <location>
        <begin position="24"/>
        <end position="356"/>
    </location>
</feature>
<dbReference type="RefSeq" id="WP_226935287.1">
    <property type="nucleotide sequence ID" value="NZ_JACDXX010000008.1"/>
</dbReference>
<keyword evidence="1" id="KW-0732">Signal</keyword>
<feature type="signal peptide" evidence="1">
    <location>
        <begin position="1"/>
        <end position="23"/>
    </location>
</feature>
<dbReference type="Pfam" id="PF07433">
    <property type="entry name" value="DUF1513"/>
    <property type="match status" value="1"/>
</dbReference>
<dbReference type="PROSITE" id="PS51318">
    <property type="entry name" value="TAT"/>
    <property type="match status" value="1"/>
</dbReference>
<organism evidence="2 3">
    <name type="scientific">Pseudogemmobacter faecipullorum</name>
    <dbReference type="NCBI Taxonomy" id="2755041"/>
    <lineage>
        <taxon>Bacteria</taxon>
        <taxon>Pseudomonadati</taxon>
        <taxon>Pseudomonadota</taxon>
        <taxon>Alphaproteobacteria</taxon>
        <taxon>Rhodobacterales</taxon>
        <taxon>Paracoccaceae</taxon>
        <taxon>Pseudogemmobacter</taxon>
    </lineage>
</organism>
<dbReference type="Proteomes" id="UP001198571">
    <property type="component" value="Unassembled WGS sequence"/>
</dbReference>
<evidence type="ECO:0000256" key="1">
    <source>
        <dbReference type="SAM" id="SignalP"/>
    </source>
</evidence>
<protein>
    <submittedName>
        <fullName evidence="2">DUF1513 domain-containing protein</fullName>
    </submittedName>
</protein>
<comment type="caution">
    <text evidence="2">The sequence shown here is derived from an EMBL/GenBank/DDBJ whole genome shotgun (WGS) entry which is preliminary data.</text>
</comment>
<gene>
    <name evidence="2" type="ORF">H0485_10270</name>
</gene>